<evidence type="ECO:0000256" key="8">
    <source>
        <dbReference type="ARBA" id="ARBA00022801"/>
    </source>
</evidence>
<comment type="function">
    <text evidence="11">Subunit R is required for both nuclease and ATPase activities, but not for modification.</text>
</comment>
<comment type="subunit">
    <text evidence="3 11">The type I restriction/modification system is composed of three polypeptides R, M and S.</text>
</comment>
<keyword evidence="9 11" id="KW-0067">ATP-binding</keyword>
<evidence type="ECO:0000256" key="10">
    <source>
        <dbReference type="ARBA" id="ARBA00023125"/>
    </source>
</evidence>
<accession>A0A7X8H0X9</accession>
<evidence type="ECO:0000313" key="13">
    <source>
        <dbReference type="EMBL" id="NLJ19304.1"/>
    </source>
</evidence>
<keyword evidence="6 11" id="KW-0680">Restriction system</keyword>
<keyword evidence="5 11" id="KW-0547">Nucleotide-binding</keyword>
<dbReference type="EMBL" id="JAAYSM010000383">
    <property type="protein sequence ID" value="NLJ19304.1"/>
    <property type="molecule type" value="Genomic_DNA"/>
</dbReference>
<comment type="caution">
    <text evidence="13">The sequence shown here is derived from an EMBL/GenBank/DDBJ whole genome shotgun (WGS) entry which is preliminary data.</text>
</comment>
<sequence>MSNGRKNAAERAFQDQFVAKLVEYKWRAPDFLDGNNQKVTVDTLVNHWRKELNRMNADVLESVPLTDNEFAQVMAKVSQIDNSYEAAKILAMEQSTGKIDGIYRDTHPDVTREQITLTIFKKAQVRGGDSSYNVAREVETPNGNRFDLVLLINGLPLINIEQKRTDKSLEEAFNQFKRYYADGEYVNNFMAFSQMMVITSEVATRYFATPKSIKAFNPSFVFHWADKNNQPINHWEDVIGHFLMIPMAHQMVGDYLVIDEAKEEENRKHMLLRSYQVHALQAVEGAALGWDNDDEIPHGGYVWHTTGSGKTITSFKTALFLSTKAGFDNVVFLVDRRELDSRTSENFKAYAQYESVTVDDTTHTYQLRKLLTSASTGIVVTTTFKLNNLVKDLIEAKDESLADKKIVFIIDEAHRTTMGGMMVTIQDYFRKNGLFYGFTGTPLFDENKVTGMVNEQSEVINTTEKLFGPELHSYTIDEAIADKNVLGFHVDYINTGEFESYEALRDQIVDCLVGEQPNVSRRKLERQVYELSELEVEREARKRKLLFYHDETHIPRVVEEILNNWEDQSQQKFFNAILTVAYKHRVIAYYEEFKKQLAERDDININVAITFSFGTDADTQPTDPELIQTMFKDYASFTGIEYAYGDKRRGEDAYYEDVVERATRGGSGRNPRNIDLVIVADQLLTGYDSKFINTLYVDRSLALQGLIQAYSRTNRIYGKEKEFGSIVNFQYPRITEEMVNDALILYGSGGKSSKAIVVPYPEAVDEFVKNSQEVMEILQDPTAWQSLETDEEAKESFVKAFKKANGQLNTIQQYYEFAWVAEAFGATEHEWMRYVGAYRNLTRDDDPDVEDLPVLPLGETKLAGTQRIDAHYIIQLIGEKTTSTDGKQTVDAETLRIVYQHIEELSNLGDYEQAELLKQFVEEELKPGNVSSDVHFDEAYEEWKRTKLKDEIYKVSREWGLNEVIFEKSVENYSMQNPNDVPYIDELTSNVDYHSIENPKTNNLLEHNIELMKVLPEIVPKIKRKYK</sequence>
<keyword evidence="10 11" id="KW-0238">DNA-binding</keyword>
<dbReference type="PANTHER" id="PTHR30195:SF16">
    <property type="entry name" value="TYPE I RESTRICTION ENZYME ENDONUCLEASE SUBUNIT"/>
    <property type="match status" value="1"/>
</dbReference>
<evidence type="ECO:0000256" key="6">
    <source>
        <dbReference type="ARBA" id="ARBA00022747"/>
    </source>
</evidence>
<dbReference type="Proteomes" id="UP000541058">
    <property type="component" value="Unassembled WGS sequence"/>
</dbReference>
<evidence type="ECO:0000256" key="11">
    <source>
        <dbReference type="RuleBase" id="RU364115"/>
    </source>
</evidence>
<dbReference type="GO" id="GO:0005524">
    <property type="term" value="F:ATP binding"/>
    <property type="evidence" value="ECO:0007669"/>
    <property type="project" value="UniProtKB-KW"/>
</dbReference>
<keyword evidence="4" id="KW-0540">Nuclease</keyword>
<dbReference type="EC" id="3.1.21.3" evidence="11"/>
<evidence type="ECO:0000259" key="12">
    <source>
        <dbReference type="PROSITE" id="PS51192"/>
    </source>
</evidence>
<reference evidence="13 14" key="1">
    <citation type="journal article" date="2020" name="Biotechnol. Biofuels">
        <title>New insights from the biogas microbiome by comprehensive genome-resolved metagenomics of nearly 1600 species originating from multiple anaerobic digesters.</title>
        <authorList>
            <person name="Campanaro S."/>
            <person name="Treu L."/>
            <person name="Rodriguez-R L.M."/>
            <person name="Kovalovszki A."/>
            <person name="Ziels R.M."/>
            <person name="Maus I."/>
            <person name="Zhu X."/>
            <person name="Kougias P.G."/>
            <person name="Basile A."/>
            <person name="Luo G."/>
            <person name="Schluter A."/>
            <person name="Konstantinidis K.T."/>
            <person name="Angelidaki I."/>
        </authorList>
    </citation>
    <scope>NUCLEOTIDE SEQUENCE [LARGE SCALE GENOMIC DNA]</scope>
    <source>
        <strain evidence="13">AS23ysBPME_34</strain>
    </source>
</reference>
<dbReference type="GO" id="GO:0009307">
    <property type="term" value="P:DNA restriction-modification system"/>
    <property type="evidence" value="ECO:0007669"/>
    <property type="project" value="UniProtKB-KW"/>
</dbReference>
<gene>
    <name evidence="13" type="ORF">GX355_10660</name>
</gene>
<evidence type="ECO:0000256" key="5">
    <source>
        <dbReference type="ARBA" id="ARBA00022741"/>
    </source>
</evidence>
<dbReference type="Gene3D" id="3.90.1570.50">
    <property type="match status" value="1"/>
</dbReference>
<name>A0A7X8H0X9_9LACT</name>
<evidence type="ECO:0000313" key="14">
    <source>
        <dbReference type="Proteomes" id="UP000541058"/>
    </source>
</evidence>
<dbReference type="GO" id="GO:0009035">
    <property type="term" value="F:type I site-specific deoxyribonuclease activity"/>
    <property type="evidence" value="ECO:0007669"/>
    <property type="project" value="UniProtKB-EC"/>
</dbReference>
<dbReference type="Gene3D" id="3.40.50.300">
    <property type="entry name" value="P-loop containing nucleotide triphosphate hydrolases"/>
    <property type="match status" value="2"/>
</dbReference>
<dbReference type="NCBIfam" id="TIGR00348">
    <property type="entry name" value="hsdR"/>
    <property type="match status" value="1"/>
</dbReference>
<dbReference type="RefSeq" id="WP_276649764.1">
    <property type="nucleotide sequence ID" value="NZ_JAAYSM010000383.1"/>
</dbReference>
<dbReference type="Pfam" id="PF04313">
    <property type="entry name" value="HSDR_N"/>
    <property type="match status" value="1"/>
</dbReference>
<dbReference type="InterPro" id="IPR040980">
    <property type="entry name" value="SWI2_SNF2"/>
</dbReference>
<dbReference type="InterPro" id="IPR027417">
    <property type="entry name" value="P-loop_NTPase"/>
</dbReference>
<comment type="catalytic activity">
    <reaction evidence="1 11">
        <text>Endonucleolytic cleavage of DNA to give random double-stranded fragments with terminal 5'-phosphates, ATP is simultaneously hydrolyzed.</text>
        <dbReference type="EC" id="3.1.21.3"/>
    </reaction>
</comment>
<keyword evidence="8 11" id="KW-0378">Hydrolase</keyword>
<evidence type="ECO:0000256" key="9">
    <source>
        <dbReference type="ARBA" id="ARBA00022840"/>
    </source>
</evidence>
<dbReference type="Pfam" id="PF12008">
    <property type="entry name" value="EcoR124_C"/>
    <property type="match status" value="1"/>
</dbReference>
<dbReference type="InterPro" id="IPR004473">
    <property type="entry name" value="Restrct_endonuc_typeI_HsdR"/>
</dbReference>
<feature type="domain" description="Helicase ATP-binding" evidence="12">
    <location>
        <begin position="291"/>
        <end position="460"/>
    </location>
</feature>
<dbReference type="InterPro" id="IPR051268">
    <property type="entry name" value="Type-I_R_enzyme_R_subunit"/>
</dbReference>
<protein>
    <recommendedName>
        <fullName evidence="11">Type I restriction enzyme endonuclease subunit</fullName>
        <shortName evidence="11">R protein</shortName>
        <ecNumber evidence="11">3.1.21.3</ecNumber>
    </recommendedName>
    <alternativeName>
        <fullName evidence="11">Type-1 restriction enzyme R protein</fullName>
    </alternativeName>
</protein>
<dbReference type="InterPro" id="IPR007409">
    <property type="entry name" value="Restrct_endonuc_type1_HsdR_N"/>
</dbReference>
<evidence type="ECO:0000256" key="2">
    <source>
        <dbReference type="ARBA" id="ARBA00008598"/>
    </source>
</evidence>
<dbReference type="SUPFAM" id="SSF52540">
    <property type="entry name" value="P-loop containing nucleoside triphosphate hydrolases"/>
    <property type="match status" value="1"/>
</dbReference>
<dbReference type="AlphaFoldDB" id="A0A7X8H0X9"/>
<dbReference type="CDD" id="cd18030">
    <property type="entry name" value="DEXHc_RE_I_HsdR"/>
    <property type="match status" value="1"/>
</dbReference>
<dbReference type="CDD" id="cd22332">
    <property type="entry name" value="HsdR_N"/>
    <property type="match status" value="1"/>
</dbReference>
<dbReference type="GO" id="GO:0003677">
    <property type="term" value="F:DNA binding"/>
    <property type="evidence" value="ECO:0007669"/>
    <property type="project" value="UniProtKB-KW"/>
</dbReference>
<evidence type="ECO:0000256" key="4">
    <source>
        <dbReference type="ARBA" id="ARBA00022722"/>
    </source>
</evidence>
<comment type="similarity">
    <text evidence="2 11">Belongs to the HsdR family.</text>
</comment>
<dbReference type="PANTHER" id="PTHR30195">
    <property type="entry name" value="TYPE I SITE-SPECIFIC DEOXYRIBONUCLEASE PROTEIN SUBUNIT M AND R"/>
    <property type="match status" value="1"/>
</dbReference>
<dbReference type="InterPro" id="IPR055180">
    <property type="entry name" value="HsdR_RecA-like_helicase_dom_2"/>
</dbReference>
<dbReference type="Pfam" id="PF18766">
    <property type="entry name" value="SWI2_SNF2"/>
    <property type="match status" value="1"/>
</dbReference>
<dbReference type="Gene3D" id="1.20.58.910">
    <property type="match status" value="1"/>
</dbReference>
<organism evidence="13 14">
    <name type="scientific">Globicatella sulfidifaciens</name>
    <dbReference type="NCBI Taxonomy" id="136093"/>
    <lineage>
        <taxon>Bacteria</taxon>
        <taxon>Bacillati</taxon>
        <taxon>Bacillota</taxon>
        <taxon>Bacilli</taxon>
        <taxon>Lactobacillales</taxon>
        <taxon>Aerococcaceae</taxon>
        <taxon>Globicatella</taxon>
    </lineage>
</organism>
<dbReference type="PROSITE" id="PS51192">
    <property type="entry name" value="HELICASE_ATP_BIND_1"/>
    <property type="match status" value="1"/>
</dbReference>
<dbReference type="Pfam" id="PF22679">
    <property type="entry name" value="T1R_D3-like"/>
    <property type="match status" value="1"/>
</dbReference>
<keyword evidence="7 13" id="KW-0255">Endonuclease</keyword>
<evidence type="ECO:0000256" key="3">
    <source>
        <dbReference type="ARBA" id="ARBA00011296"/>
    </source>
</evidence>
<dbReference type="CDD" id="cd18800">
    <property type="entry name" value="SF2_C_EcoR124I-like"/>
    <property type="match status" value="1"/>
</dbReference>
<dbReference type="InterPro" id="IPR014001">
    <property type="entry name" value="Helicase_ATP-bd"/>
</dbReference>
<evidence type="ECO:0000256" key="1">
    <source>
        <dbReference type="ARBA" id="ARBA00000851"/>
    </source>
</evidence>
<dbReference type="InterPro" id="IPR022625">
    <property type="entry name" value="TypeI_RM_Rsu_C"/>
</dbReference>
<dbReference type="SMART" id="SM00487">
    <property type="entry name" value="DEXDc"/>
    <property type="match status" value="1"/>
</dbReference>
<proteinExistence type="inferred from homology"/>
<evidence type="ECO:0000256" key="7">
    <source>
        <dbReference type="ARBA" id="ARBA00022759"/>
    </source>
</evidence>